<keyword evidence="3" id="KW-1185">Reference proteome</keyword>
<accession>A0AA35KPS5</accession>
<evidence type="ECO:0000313" key="3">
    <source>
        <dbReference type="Proteomes" id="UP001178461"/>
    </source>
</evidence>
<feature type="compositionally biased region" description="Basic residues" evidence="1">
    <location>
        <begin position="7"/>
        <end position="16"/>
    </location>
</feature>
<organism evidence="2 3">
    <name type="scientific">Podarcis lilfordi</name>
    <name type="common">Lilford's wall lizard</name>
    <dbReference type="NCBI Taxonomy" id="74358"/>
    <lineage>
        <taxon>Eukaryota</taxon>
        <taxon>Metazoa</taxon>
        <taxon>Chordata</taxon>
        <taxon>Craniata</taxon>
        <taxon>Vertebrata</taxon>
        <taxon>Euteleostomi</taxon>
        <taxon>Lepidosauria</taxon>
        <taxon>Squamata</taxon>
        <taxon>Bifurcata</taxon>
        <taxon>Unidentata</taxon>
        <taxon>Episquamata</taxon>
        <taxon>Laterata</taxon>
        <taxon>Lacertibaenia</taxon>
        <taxon>Lacertidae</taxon>
        <taxon>Podarcis</taxon>
    </lineage>
</organism>
<protein>
    <submittedName>
        <fullName evidence="2">Uncharacterized protein</fullName>
    </submittedName>
</protein>
<dbReference type="AlphaFoldDB" id="A0AA35KPS5"/>
<feature type="region of interest" description="Disordered" evidence="1">
    <location>
        <begin position="1"/>
        <end position="74"/>
    </location>
</feature>
<gene>
    <name evidence="2" type="ORF">PODLI_1B028638</name>
</gene>
<dbReference type="Proteomes" id="UP001178461">
    <property type="component" value="Chromosome 8"/>
</dbReference>
<reference evidence="2" key="1">
    <citation type="submission" date="2022-12" db="EMBL/GenBank/DDBJ databases">
        <authorList>
            <person name="Alioto T."/>
            <person name="Alioto T."/>
            <person name="Gomez Garrido J."/>
        </authorList>
    </citation>
    <scope>NUCLEOTIDE SEQUENCE</scope>
</reference>
<evidence type="ECO:0000313" key="2">
    <source>
        <dbReference type="EMBL" id="CAI5781519.1"/>
    </source>
</evidence>
<name>A0AA35KPS5_9SAUR</name>
<proteinExistence type="predicted"/>
<evidence type="ECO:0000256" key="1">
    <source>
        <dbReference type="SAM" id="MobiDB-lite"/>
    </source>
</evidence>
<dbReference type="EMBL" id="OX395133">
    <property type="protein sequence ID" value="CAI5781519.1"/>
    <property type="molecule type" value="Genomic_DNA"/>
</dbReference>
<sequence length="74" mass="7753">MSFCSARKGRAERRKGREGATPAEEAPGGKAKGPQRWSCQWGKEGPVAGEQAGRGGEAVPGTCSRPAADMTQQH</sequence>